<keyword evidence="6 7" id="KW-0472">Membrane</keyword>
<keyword evidence="4 7" id="KW-0812">Transmembrane</keyword>
<feature type="domain" description="YetF C-terminal" evidence="8">
    <location>
        <begin position="85"/>
        <end position="217"/>
    </location>
</feature>
<evidence type="ECO:0000256" key="4">
    <source>
        <dbReference type="ARBA" id="ARBA00022692"/>
    </source>
</evidence>
<evidence type="ECO:0000313" key="10">
    <source>
        <dbReference type="Proteomes" id="UP001589838"/>
    </source>
</evidence>
<evidence type="ECO:0000256" key="6">
    <source>
        <dbReference type="ARBA" id="ARBA00023136"/>
    </source>
</evidence>
<accession>A0ABV6KI32</accession>
<comment type="similarity">
    <text evidence="2">Belongs to the UPF0702 family.</text>
</comment>
<evidence type="ECO:0000259" key="8">
    <source>
        <dbReference type="Pfam" id="PF04239"/>
    </source>
</evidence>
<dbReference type="InterPro" id="IPR007353">
    <property type="entry name" value="DUF421"/>
</dbReference>
<reference evidence="9 10" key="1">
    <citation type="submission" date="2024-09" db="EMBL/GenBank/DDBJ databases">
        <authorList>
            <person name="Sun Q."/>
            <person name="Mori K."/>
        </authorList>
    </citation>
    <scope>NUCLEOTIDE SEQUENCE [LARGE SCALE GENOMIC DNA]</scope>
    <source>
        <strain evidence="9 10">NCAIM B.02610</strain>
    </source>
</reference>
<proteinExistence type="inferred from homology"/>
<evidence type="ECO:0000313" key="9">
    <source>
        <dbReference type="EMBL" id="MFC0472959.1"/>
    </source>
</evidence>
<evidence type="ECO:0000256" key="7">
    <source>
        <dbReference type="SAM" id="Phobius"/>
    </source>
</evidence>
<name>A0ABV6KI32_9BACI</name>
<keyword evidence="5 7" id="KW-1133">Transmembrane helix</keyword>
<keyword evidence="3" id="KW-1003">Cell membrane</keyword>
<feature type="transmembrane region" description="Helical" evidence="7">
    <location>
        <begin position="12"/>
        <end position="29"/>
    </location>
</feature>
<feature type="transmembrane region" description="Helical" evidence="7">
    <location>
        <begin position="62"/>
        <end position="80"/>
    </location>
</feature>
<sequence length="239" mass="26661">MSLLLELANISGRIITIFPLLLAMTLFMGKRSIGQVPIFDFLIFVTLASVTGADLADPSVSHIHTAYAIVAIGFFQKAVAKIAMKKRKFGKYITFEPTVVIKDGQLLIDNLGTIQYTIDNIFQLLRQKDVFDINEVQIGVIEANGDLSIQKKPANSAPSIEDLGITKKSSGMSYPVIIEGVMQAEILKELNVTKETLRTRLQNEGIVRLDSIFLCTMNDEGKLHLAYTRKDETYQRIQH</sequence>
<dbReference type="Pfam" id="PF04239">
    <property type="entry name" value="DUF421"/>
    <property type="match status" value="1"/>
</dbReference>
<comment type="caution">
    <text evidence="9">The sequence shown here is derived from an EMBL/GenBank/DDBJ whole genome shotgun (WGS) entry which is preliminary data.</text>
</comment>
<evidence type="ECO:0000256" key="3">
    <source>
        <dbReference type="ARBA" id="ARBA00022475"/>
    </source>
</evidence>
<feature type="transmembrane region" description="Helical" evidence="7">
    <location>
        <begin position="36"/>
        <end position="56"/>
    </location>
</feature>
<dbReference type="RefSeq" id="WP_335961254.1">
    <property type="nucleotide sequence ID" value="NZ_JAXBLX010000015.1"/>
</dbReference>
<evidence type="ECO:0000256" key="2">
    <source>
        <dbReference type="ARBA" id="ARBA00006448"/>
    </source>
</evidence>
<organism evidence="9 10">
    <name type="scientific">Halalkalibacter kiskunsagensis</name>
    <dbReference type="NCBI Taxonomy" id="1548599"/>
    <lineage>
        <taxon>Bacteria</taxon>
        <taxon>Bacillati</taxon>
        <taxon>Bacillota</taxon>
        <taxon>Bacilli</taxon>
        <taxon>Bacillales</taxon>
        <taxon>Bacillaceae</taxon>
        <taxon>Halalkalibacter</taxon>
    </lineage>
</organism>
<dbReference type="PANTHER" id="PTHR34582:SF6">
    <property type="entry name" value="UPF0702 TRANSMEMBRANE PROTEIN YCAP"/>
    <property type="match status" value="1"/>
</dbReference>
<evidence type="ECO:0000256" key="1">
    <source>
        <dbReference type="ARBA" id="ARBA00004651"/>
    </source>
</evidence>
<evidence type="ECO:0000256" key="5">
    <source>
        <dbReference type="ARBA" id="ARBA00022989"/>
    </source>
</evidence>
<dbReference type="PANTHER" id="PTHR34582">
    <property type="entry name" value="UPF0702 TRANSMEMBRANE PROTEIN YCAP"/>
    <property type="match status" value="1"/>
</dbReference>
<dbReference type="Gene3D" id="3.30.240.20">
    <property type="entry name" value="bsu07140 like domains"/>
    <property type="match status" value="2"/>
</dbReference>
<comment type="subcellular location">
    <subcellularLocation>
        <location evidence="1">Cell membrane</location>
        <topology evidence="1">Multi-pass membrane protein</topology>
    </subcellularLocation>
</comment>
<dbReference type="InterPro" id="IPR023090">
    <property type="entry name" value="UPF0702_alpha/beta_dom_sf"/>
</dbReference>
<keyword evidence="10" id="KW-1185">Reference proteome</keyword>
<dbReference type="EMBL" id="JBHLUX010000090">
    <property type="protein sequence ID" value="MFC0472959.1"/>
    <property type="molecule type" value="Genomic_DNA"/>
</dbReference>
<gene>
    <name evidence="9" type="ORF">ACFFHM_21320</name>
</gene>
<protein>
    <submittedName>
        <fullName evidence="9">DUF421 domain-containing protein</fullName>
    </submittedName>
</protein>
<dbReference type="Proteomes" id="UP001589838">
    <property type="component" value="Unassembled WGS sequence"/>
</dbReference>